<dbReference type="OrthoDB" id="3248123at2"/>
<dbReference type="AlphaFoldDB" id="A0A2P7B1S6"/>
<dbReference type="InterPro" id="IPR050312">
    <property type="entry name" value="IolE/XylAMocC-like"/>
</dbReference>
<dbReference type="EMBL" id="PGGN01000001">
    <property type="protein sequence ID" value="PSH60417.1"/>
    <property type="molecule type" value="Genomic_DNA"/>
</dbReference>
<keyword evidence="2" id="KW-0540">Nuclease</keyword>
<keyword evidence="2" id="KW-0378">Hydrolase</keyword>
<dbReference type="InterPro" id="IPR013022">
    <property type="entry name" value="Xyl_isomerase-like_TIM-brl"/>
</dbReference>
<dbReference type="InterPro" id="IPR036237">
    <property type="entry name" value="Xyl_isomerase-like_sf"/>
</dbReference>
<dbReference type="Proteomes" id="UP000241158">
    <property type="component" value="Unassembled WGS sequence"/>
</dbReference>
<keyword evidence="2" id="KW-0255">Endonuclease</keyword>
<dbReference type="Pfam" id="PF01261">
    <property type="entry name" value="AP_endonuc_2"/>
    <property type="match status" value="1"/>
</dbReference>
<protein>
    <submittedName>
        <fullName evidence="2">AP endonuclease</fullName>
    </submittedName>
</protein>
<dbReference type="Gene3D" id="3.20.20.150">
    <property type="entry name" value="Divalent-metal-dependent TIM barrel enzymes"/>
    <property type="match status" value="1"/>
</dbReference>
<reference evidence="3" key="1">
    <citation type="submission" date="2017-11" db="EMBL/GenBank/DDBJ databases">
        <authorList>
            <person name="Kuznetsova I."/>
            <person name="Sazanova A."/>
            <person name="Chirak E."/>
            <person name="Safronova V."/>
            <person name="Willems A."/>
        </authorList>
    </citation>
    <scope>NUCLEOTIDE SEQUENCE [LARGE SCALE GENOMIC DNA]</scope>
    <source>
        <strain evidence="3">PEPV15</strain>
    </source>
</reference>
<name>A0A2P7B1S6_9HYPH</name>
<dbReference type="SUPFAM" id="SSF51658">
    <property type="entry name" value="Xylose isomerase-like"/>
    <property type="match status" value="1"/>
</dbReference>
<comment type="caution">
    <text evidence="2">The sequence shown here is derived from an EMBL/GenBank/DDBJ whole genome shotgun (WGS) entry which is preliminary data.</text>
</comment>
<evidence type="ECO:0000313" key="2">
    <source>
        <dbReference type="EMBL" id="PSH60417.1"/>
    </source>
</evidence>
<organism evidence="2 3">
    <name type="scientific">Phyllobacterium endophyticum</name>
    <dbReference type="NCBI Taxonomy" id="1149773"/>
    <lineage>
        <taxon>Bacteria</taxon>
        <taxon>Pseudomonadati</taxon>
        <taxon>Pseudomonadota</taxon>
        <taxon>Alphaproteobacteria</taxon>
        <taxon>Hyphomicrobiales</taxon>
        <taxon>Phyllobacteriaceae</taxon>
        <taxon>Phyllobacterium</taxon>
    </lineage>
</organism>
<keyword evidence="3" id="KW-1185">Reference proteome</keyword>
<feature type="domain" description="Xylose isomerase-like TIM barrel" evidence="1">
    <location>
        <begin position="25"/>
        <end position="271"/>
    </location>
</feature>
<accession>A0A2P7B1S6</accession>
<dbReference type="PANTHER" id="PTHR12110">
    <property type="entry name" value="HYDROXYPYRUVATE ISOMERASE"/>
    <property type="match status" value="1"/>
</dbReference>
<dbReference type="GO" id="GO:0004519">
    <property type="term" value="F:endonuclease activity"/>
    <property type="evidence" value="ECO:0007669"/>
    <property type="project" value="UniProtKB-KW"/>
</dbReference>
<gene>
    <name evidence="2" type="ORF">CU100_06980</name>
</gene>
<proteinExistence type="predicted"/>
<evidence type="ECO:0000313" key="3">
    <source>
        <dbReference type="Proteomes" id="UP000241158"/>
    </source>
</evidence>
<sequence>MLRHEQLIGANFSFQHHPFRWVAEQIHHMGFKRMELWGIAPHLDLFHDSRSRLLEVRSILEDNQLTVHCFTPEQVLYPINIASGDRAYREESVERFLRAAEICAELQAKYLFLTPGRGFECESREHAWANSIESVSKIAAHAKRLGISCLLEPLQRTESNIVNNADELSTFWREIDADNIDVVLDLVAMATAKDDVAAYIDRFGKRLTHVHIVDGTPAGHLVWGDGNLPLHDYLAQLDASSFAGTLTFEPFGNGSYALDPVPAWQRSLKAIAPLLDRADQ</sequence>
<dbReference type="RefSeq" id="WP_106715732.1">
    <property type="nucleotide sequence ID" value="NZ_JACHXT010000004.1"/>
</dbReference>
<evidence type="ECO:0000259" key="1">
    <source>
        <dbReference type="Pfam" id="PF01261"/>
    </source>
</evidence>